<evidence type="ECO:0000256" key="1">
    <source>
        <dbReference type="SAM" id="MobiDB-lite"/>
    </source>
</evidence>
<gene>
    <name evidence="3" type="primary">ATG2_1</name>
    <name evidence="3" type="ORF">AAF712_001214</name>
</gene>
<evidence type="ECO:0000256" key="2">
    <source>
        <dbReference type="SAM" id="SignalP"/>
    </source>
</evidence>
<evidence type="ECO:0000313" key="3">
    <source>
        <dbReference type="EMBL" id="KAL0071357.1"/>
    </source>
</evidence>
<keyword evidence="2" id="KW-0732">Signal</keyword>
<feature type="chain" id="PRO_5047443692" evidence="2">
    <location>
        <begin position="19"/>
        <end position="883"/>
    </location>
</feature>
<reference evidence="3 4" key="1">
    <citation type="submission" date="2024-05" db="EMBL/GenBank/DDBJ databases">
        <title>A draft genome resource for the thread blight pathogen Marasmius tenuissimus strain MS-2.</title>
        <authorList>
            <person name="Yulfo-Soto G.E."/>
            <person name="Baruah I.K."/>
            <person name="Amoako-Attah I."/>
            <person name="Bukari Y."/>
            <person name="Meinhardt L.W."/>
            <person name="Bailey B.A."/>
            <person name="Cohen S.P."/>
        </authorList>
    </citation>
    <scope>NUCLEOTIDE SEQUENCE [LARGE SCALE GENOMIC DNA]</scope>
    <source>
        <strain evidence="3 4">MS-2</strain>
    </source>
</reference>
<protein>
    <submittedName>
        <fullName evidence="3">Autophagy-related protein 2</fullName>
    </submittedName>
</protein>
<proteinExistence type="predicted"/>
<comment type="caution">
    <text evidence="3">The sequence shown here is derived from an EMBL/GenBank/DDBJ whole genome shotgun (WGS) entry which is preliminary data.</text>
</comment>
<feature type="signal peptide" evidence="2">
    <location>
        <begin position="1"/>
        <end position="18"/>
    </location>
</feature>
<name>A0ABR3ABL4_9AGAR</name>
<keyword evidence="4" id="KW-1185">Reference proteome</keyword>
<dbReference type="EMBL" id="JBBXMP010000003">
    <property type="protein sequence ID" value="KAL0071357.1"/>
    <property type="molecule type" value="Genomic_DNA"/>
</dbReference>
<feature type="region of interest" description="Disordered" evidence="1">
    <location>
        <begin position="864"/>
        <end position="883"/>
    </location>
</feature>
<sequence length="883" mass="97182">MPSLSWLSWLTTLPSSIAQYWSLPFNIQNRFARYACKKFVEDLVRPGFIREDELNAQIESDLVQLRDFELNHQALNNLLPSLPFALQHASMKRASLKLPSGSRTVLTTSLTLDSSELHFEILRPSEHSYTKETSLPDLIRLYAATFVQDAMSSRDRSQAFRSTGRDGEVEVEGYLVGIFTKFVECAISEVEMDAMNTSIVLVHPGLCRLRLTVATISTRMKTRQDQRGSEHIVVFTGIKVHLDDLSSSDNGTSVDDGTILSLGKDPVTATLTQDLHARLQLVVSIGIIGCSLYSWQISRLIALIDACLSHCARDSTAFVFPNPVYYLEIDLSLRLLGLVVLFHQPDSLKHPALSAFFETPSFLPRSEHGYVRMHLEAVALQLSLTSAFGVESTKSSCTLEVGNLSVLGSRAVEGNEDVEPTVFPIVITDPYLPSSYSDCHCVPPKDPRERFDLPEFTVMDWTDDALCPLEPDWDPWKTGLCGDYSPTARVENHPAATVQIRASSPDLASSENCDLVRVEVVPLHIFIDLGQLLDDKVISYLAAIPSSVLNTTAPYGKRQRLTDLAFTAPFVRLEIRCPLSGLPTRSGALIIDIQNARMVSQNNVGTSRLSSSDDDETIFGISATRVLIACSSASSDKASTVMSIGPLIQNHRPLSPPPNGDSRVNAGEIQVVLTRNGDDVGRKNDPRLTLSLIFPSVVGRLSGRILDNLQYWLMDASHLIKVHSDPEEGDPFMSAPAFSSSHGVQPPVQSDTQQLLTDIGRCFLLRVSRNPDGYSIVAPSDFETAIKVSVEEAVIRLFLPVTDGDRENAANTVHSVDFLALTLDALIVMKGKMTTTQVELVQLTGENRTSTTTSHEFFSVRPLDGSPKATLKARFPPERGEDS</sequence>
<dbReference type="Proteomes" id="UP001437256">
    <property type="component" value="Unassembled WGS sequence"/>
</dbReference>
<organism evidence="3 4">
    <name type="scientific">Marasmius tenuissimus</name>
    <dbReference type="NCBI Taxonomy" id="585030"/>
    <lineage>
        <taxon>Eukaryota</taxon>
        <taxon>Fungi</taxon>
        <taxon>Dikarya</taxon>
        <taxon>Basidiomycota</taxon>
        <taxon>Agaricomycotina</taxon>
        <taxon>Agaricomycetes</taxon>
        <taxon>Agaricomycetidae</taxon>
        <taxon>Agaricales</taxon>
        <taxon>Marasmiineae</taxon>
        <taxon>Marasmiaceae</taxon>
        <taxon>Marasmius</taxon>
    </lineage>
</organism>
<accession>A0ABR3ABL4</accession>
<evidence type="ECO:0000313" key="4">
    <source>
        <dbReference type="Proteomes" id="UP001437256"/>
    </source>
</evidence>